<accession>A0A2G2YX39</accession>
<dbReference type="GO" id="GO:0016628">
    <property type="term" value="F:oxidoreductase activity, acting on the CH-CH group of donors, NAD or NADP as acceptor"/>
    <property type="evidence" value="ECO:0000318"/>
    <property type="project" value="GO_Central"/>
</dbReference>
<dbReference type="GO" id="GO:0009062">
    <property type="term" value="P:fatty acid catabolic process"/>
    <property type="evidence" value="ECO:0007669"/>
    <property type="project" value="InterPro"/>
</dbReference>
<evidence type="ECO:0000256" key="4">
    <source>
        <dbReference type="ARBA" id="ARBA00048009"/>
    </source>
</evidence>
<evidence type="ECO:0000256" key="5">
    <source>
        <dbReference type="ARBA" id="ARBA00048340"/>
    </source>
</evidence>
<dbReference type="PRINTS" id="PR00081">
    <property type="entry name" value="GDHRDH"/>
</dbReference>
<proteinExistence type="predicted"/>
<gene>
    <name evidence="7" type="ORF">T459_21576</name>
</gene>
<evidence type="ECO:0000256" key="1">
    <source>
        <dbReference type="ARBA" id="ARBA00022857"/>
    </source>
</evidence>
<name>A0A2G2YX39_CAPAN</name>
<comment type="catalytic activity">
    <reaction evidence="4">
        <text>a (2E,4E)-dienoyl-CoA + NADPH + H(+) = a 4,5-saturated-(3E)-enoyl-CoA + NADP(+)</text>
        <dbReference type="Rhea" id="RHEA:45912"/>
        <dbReference type="ChEBI" id="CHEBI:15378"/>
        <dbReference type="ChEBI" id="CHEBI:57783"/>
        <dbReference type="ChEBI" id="CHEBI:58349"/>
        <dbReference type="ChEBI" id="CHEBI:85101"/>
        <dbReference type="ChEBI" id="CHEBI:85493"/>
        <dbReference type="EC" id="1.3.1.124"/>
    </reaction>
</comment>
<dbReference type="PANTHER" id="PTHR43296">
    <property type="entry name" value="PEROXISOMAL 2,4-DIENOYL-COA REDUCTASE"/>
    <property type="match status" value="1"/>
</dbReference>
<evidence type="ECO:0000313" key="7">
    <source>
        <dbReference type="EMBL" id="PHT74299.1"/>
    </source>
</evidence>
<evidence type="ECO:0000256" key="2">
    <source>
        <dbReference type="ARBA" id="ARBA00023002"/>
    </source>
</evidence>
<keyword evidence="2" id="KW-0560">Oxidoreductase</keyword>
<dbReference type="InterPro" id="IPR045017">
    <property type="entry name" value="DECR2-like"/>
</dbReference>
<sequence>MLMMFFVVLDIDSVGTFTMCHEGLNYIKKGGPRRSSTSGGLILNISATLHYTASWYQIHVAVAKATIDAVIRNLALEWGTDYDIMVNGIAQGSIGDTAGMHKLGLEEITNKIREYMPLYKLGEKYDIAMAALYLASDTGW</sequence>
<dbReference type="InterPro" id="IPR002347">
    <property type="entry name" value="SDR_fam"/>
</dbReference>
<dbReference type="Pfam" id="PF13561">
    <property type="entry name" value="adh_short_C2"/>
    <property type="match status" value="1"/>
</dbReference>
<dbReference type="GO" id="GO:0008670">
    <property type="term" value="F:2,4-dienoyl-CoA reductase (NADPH) activity"/>
    <property type="evidence" value="ECO:0007669"/>
    <property type="project" value="InterPro"/>
</dbReference>
<feature type="chain" id="PRO_5013592413" description="2,4-dienoyl-CoA reductase [(3E)-enoyl-CoA-producing]" evidence="6">
    <location>
        <begin position="17"/>
        <end position="140"/>
    </location>
</feature>
<dbReference type="STRING" id="4072.A0A2G2YX39"/>
<dbReference type="GO" id="GO:0005777">
    <property type="term" value="C:peroxisome"/>
    <property type="evidence" value="ECO:0000318"/>
    <property type="project" value="GO_Central"/>
</dbReference>
<dbReference type="OMA" id="AMKERTP"/>
<dbReference type="EC" id="1.3.1.124" evidence="3"/>
<reference evidence="7 8" key="2">
    <citation type="journal article" date="2017" name="Genome Biol.">
        <title>New reference genome sequences of hot pepper reveal the massive evolution of plant disease-resistance genes by retroduplication.</title>
        <authorList>
            <person name="Kim S."/>
            <person name="Park J."/>
            <person name="Yeom S.I."/>
            <person name="Kim Y.M."/>
            <person name="Seo E."/>
            <person name="Kim K.T."/>
            <person name="Kim M.S."/>
            <person name="Lee J.M."/>
            <person name="Cheong K."/>
            <person name="Shin H.S."/>
            <person name="Kim S.B."/>
            <person name="Han K."/>
            <person name="Lee J."/>
            <person name="Park M."/>
            <person name="Lee H.A."/>
            <person name="Lee H.Y."/>
            <person name="Lee Y."/>
            <person name="Oh S."/>
            <person name="Lee J.H."/>
            <person name="Choi E."/>
            <person name="Choi E."/>
            <person name="Lee S.E."/>
            <person name="Jeon J."/>
            <person name="Kim H."/>
            <person name="Choi G."/>
            <person name="Song H."/>
            <person name="Lee J."/>
            <person name="Lee S.C."/>
            <person name="Kwon J.K."/>
            <person name="Lee H.Y."/>
            <person name="Koo N."/>
            <person name="Hong Y."/>
            <person name="Kim R.W."/>
            <person name="Kang W.H."/>
            <person name="Huh J.H."/>
            <person name="Kang B.C."/>
            <person name="Yang T.J."/>
            <person name="Lee Y.H."/>
            <person name="Bennetzen J.L."/>
            <person name="Choi D."/>
        </authorList>
    </citation>
    <scope>NUCLEOTIDE SEQUENCE [LARGE SCALE GENOMIC DNA]</scope>
    <source>
        <strain evidence="8">cv. CM334</strain>
    </source>
</reference>
<comment type="caution">
    <text evidence="7">The sequence shown here is derived from an EMBL/GenBank/DDBJ whole genome shotgun (WGS) entry which is preliminary data.</text>
</comment>
<evidence type="ECO:0000313" key="8">
    <source>
        <dbReference type="Proteomes" id="UP000222542"/>
    </source>
</evidence>
<dbReference type="Proteomes" id="UP000222542">
    <property type="component" value="Unassembled WGS sequence"/>
</dbReference>
<organism evidence="7 8">
    <name type="scientific">Capsicum annuum</name>
    <name type="common">Capsicum pepper</name>
    <dbReference type="NCBI Taxonomy" id="4072"/>
    <lineage>
        <taxon>Eukaryota</taxon>
        <taxon>Viridiplantae</taxon>
        <taxon>Streptophyta</taxon>
        <taxon>Embryophyta</taxon>
        <taxon>Tracheophyta</taxon>
        <taxon>Spermatophyta</taxon>
        <taxon>Magnoliopsida</taxon>
        <taxon>eudicotyledons</taxon>
        <taxon>Gunneridae</taxon>
        <taxon>Pentapetalae</taxon>
        <taxon>asterids</taxon>
        <taxon>lamiids</taxon>
        <taxon>Solanales</taxon>
        <taxon>Solanaceae</taxon>
        <taxon>Solanoideae</taxon>
        <taxon>Capsiceae</taxon>
        <taxon>Capsicum</taxon>
    </lineage>
</organism>
<dbReference type="GO" id="GO:0006631">
    <property type="term" value="P:fatty acid metabolic process"/>
    <property type="evidence" value="ECO:0000318"/>
    <property type="project" value="GO_Central"/>
</dbReference>
<dbReference type="Gramene" id="PHT74299">
    <property type="protein sequence ID" value="PHT74299"/>
    <property type="gene ID" value="T459_21576"/>
</dbReference>
<keyword evidence="6" id="KW-0732">Signal</keyword>
<comment type="catalytic activity">
    <reaction evidence="5">
        <text>a (2E,4Z)-dienoyl-CoA + NADPH + H(+) = a 4,5-saturated-(3E)-enoyl-CoA + NADP(+)</text>
        <dbReference type="Rhea" id="RHEA:61892"/>
        <dbReference type="ChEBI" id="CHEBI:15378"/>
        <dbReference type="ChEBI" id="CHEBI:57783"/>
        <dbReference type="ChEBI" id="CHEBI:58349"/>
        <dbReference type="ChEBI" id="CHEBI:85099"/>
        <dbReference type="ChEBI" id="CHEBI:85493"/>
        <dbReference type="EC" id="1.3.1.124"/>
    </reaction>
</comment>
<dbReference type="EMBL" id="AYRZ02000008">
    <property type="protein sequence ID" value="PHT74299.1"/>
    <property type="molecule type" value="Genomic_DNA"/>
</dbReference>
<keyword evidence="8" id="KW-1185">Reference proteome</keyword>
<dbReference type="SUPFAM" id="SSF51735">
    <property type="entry name" value="NAD(P)-binding Rossmann-fold domains"/>
    <property type="match status" value="1"/>
</dbReference>
<feature type="signal peptide" evidence="6">
    <location>
        <begin position="1"/>
        <end position="16"/>
    </location>
</feature>
<dbReference type="InterPro" id="IPR036291">
    <property type="entry name" value="NAD(P)-bd_dom_sf"/>
</dbReference>
<protein>
    <recommendedName>
        <fullName evidence="3">2,4-dienoyl-CoA reductase [(3E)-enoyl-CoA-producing]</fullName>
        <ecNumber evidence="3">1.3.1.124</ecNumber>
    </recommendedName>
</protein>
<evidence type="ECO:0000256" key="3">
    <source>
        <dbReference type="ARBA" id="ARBA00026117"/>
    </source>
</evidence>
<dbReference type="AlphaFoldDB" id="A0A2G2YX39"/>
<reference evidence="7 8" key="1">
    <citation type="journal article" date="2014" name="Nat. Genet.">
        <title>Genome sequence of the hot pepper provides insights into the evolution of pungency in Capsicum species.</title>
        <authorList>
            <person name="Kim S."/>
            <person name="Park M."/>
            <person name="Yeom S.I."/>
            <person name="Kim Y.M."/>
            <person name="Lee J.M."/>
            <person name="Lee H.A."/>
            <person name="Seo E."/>
            <person name="Choi J."/>
            <person name="Cheong K."/>
            <person name="Kim K.T."/>
            <person name="Jung K."/>
            <person name="Lee G.W."/>
            <person name="Oh S.K."/>
            <person name="Bae C."/>
            <person name="Kim S.B."/>
            <person name="Lee H.Y."/>
            <person name="Kim S.Y."/>
            <person name="Kim M.S."/>
            <person name="Kang B.C."/>
            <person name="Jo Y.D."/>
            <person name="Yang H.B."/>
            <person name="Jeong H.J."/>
            <person name="Kang W.H."/>
            <person name="Kwon J.K."/>
            <person name="Shin C."/>
            <person name="Lim J.Y."/>
            <person name="Park J.H."/>
            <person name="Huh J.H."/>
            <person name="Kim J.S."/>
            <person name="Kim B.D."/>
            <person name="Cohen O."/>
            <person name="Paran I."/>
            <person name="Suh M.C."/>
            <person name="Lee S.B."/>
            <person name="Kim Y.K."/>
            <person name="Shin Y."/>
            <person name="Noh S.J."/>
            <person name="Park J."/>
            <person name="Seo Y.S."/>
            <person name="Kwon S.Y."/>
            <person name="Kim H.A."/>
            <person name="Park J.M."/>
            <person name="Kim H.J."/>
            <person name="Choi S.B."/>
            <person name="Bosland P.W."/>
            <person name="Reeves G."/>
            <person name="Jo S.H."/>
            <person name="Lee B.W."/>
            <person name="Cho H.T."/>
            <person name="Choi H.S."/>
            <person name="Lee M.S."/>
            <person name="Yu Y."/>
            <person name="Do Choi Y."/>
            <person name="Park B.S."/>
            <person name="van Deynze A."/>
            <person name="Ashrafi H."/>
            <person name="Hill T."/>
            <person name="Kim W.T."/>
            <person name="Pai H.S."/>
            <person name="Ahn H.K."/>
            <person name="Yeam I."/>
            <person name="Giovannoni J.J."/>
            <person name="Rose J.K."/>
            <person name="Sorensen I."/>
            <person name="Lee S.J."/>
            <person name="Kim R.W."/>
            <person name="Choi I.Y."/>
            <person name="Choi B.S."/>
            <person name="Lim J.S."/>
            <person name="Lee Y.H."/>
            <person name="Choi D."/>
        </authorList>
    </citation>
    <scope>NUCLEOTIDE SEQUENCE [LARGE SCALE GENOMIC DNA]</scope>
    <source>
        <strain evidence="8">cv. CM334</strain>
    </source>
</reference>
<dbReference type="PANTHER" id="PTHR43296:SF2">
    <property type="entry name" value="PEROXISOMAL 2,4-DIENOYL-COA REDUCTASE [(3E)-ENOYL-COA-PRODUCING]"/>
    <property type="match status" value="1"/>
</dbReference>
<evidence type="ECO:0000256" key="6">
    <source>
        <dbReference type="SAM" id="SignalP"/>
    </source>
</evidence>
<dbReference type="Gene3D" id="3.40.50.720">
    <property type="entry name" value="NAD(P)-binding Rossmann-like Domain"/>
    <property type="match status" value="1"/>
</dbReference>
<keyword evidence="1" id="KW-0521">NADP</keyword>